<evidence type="ECO:0000313" key="2">
    <source>
        <dbReference type="Proteomes" id="UP000183832"/>
    </source>
</evidence>
<reference evidence="1 2" key="1">
    <citation type="submission" date="2015-04" db="EMBL/GenBank/DDBJ databases">
        <authorList>
            <person name="Syromyatnikov M.Y."/>
            <person name="Popov V.N."/>
        </authorList>
    </citation>
    <scope>NUCLEOTIDE SEQUENCE [LARGE SCALE GENOMIC DNA]</scope>
</reference>
<dbReference type="AlphaFoldDB" id="A0A1J1I1S9"/>
<accession>A0A1J1I1S9</accession>
<dbReference type="Proteomes" id="UP000183832">
    <property type="component" value="Unassembled WGS sequence"/>
</dbReference>
<dbReference type="EMBL" id="CVRI01000025">
    <property type="protein sequence ID" value="CRK92329.1"/>
    <property type="molecule type" value="Genomic_DNA"/>
</dbReference>
<proteinExistence type="predicted"/>
<evidence type="ECO:0000313" key="1">
    <source>
        <dbReference type="EMBL" id="CRK92329.1"/>
    </source>
</evidence>
<sequence>MPTCGHVHICNMIKTAPYLDSMFSASHSEVYSKQVKEKEILLKEYHQSLDYWRNAIRIRGHKKCYHVIN</sequence>
<name>A0A1J1I1S9_9DIPT</name>
<organism evidence="1 2">
    <name type="scientific">Clunio marinus</name>
    <dbReference type="NCBI Taxonomy" id="568069"/>
    <lineage>
        <taxon>Eukaryota</taxon>
        <taxon>Metazoa</taxon>
        <taxon>Ecdysozoa</taxon>
        <taxon>Arthropoda</taxon>
        <taxon>Hexapoda</taxon>
        <taxon>Insecta</taxon>
        <taxon>Pterygota</taxon>
        <taxon>Neoptera</taxon>
        <taxon>Endopterygota</taxon>
        <taxon>Diptera</taxon>
        <taxon>Nematocera</taxon>
        <taxon>Chironomoidea</taxon>
        <taxon>Chironomidae</taxon>
        <taxon>Clunio</taxon>
    </lineage>
</organism>
<keyword evidence="2" id="KW-1185">Reference proteome</keyword>
<gene>
    <name evidence="1" type="ORF">CLUMA_CG005886</name>
</gene>
<protein>
    <submittedName>
        <fullName evidence="1">CLUMA_CG005886, isoform A</fullName>
    </submittedName>
</protein>